<accession>A0A2T8KSJ8</accession>
<name>A0A2T8KSJ8_9POAL</name>
<dbReference type="EMBL" id="CM008047">
    <property type="protein sequence ID" value="PVH65148.1"/>
    <property type="molecule type" value="Genomic_DNA"/>
</dbReference>
<feature type="compositionally biased region" description="Polar residues" evidence="1">
    <location>
        <begin position="21"/>
        <end position="30"/>
    </location>
</feature>
<dbReference type="AlphaFoldDB" id="A0A2T8KSJ8"/>
<evidence type="ECO:0000313" key="2">
    <source>
        <dbReference type="EMBL" id="PVH65148.1"/>
    </source>
</evidence>
<feature type="region of interest" description="Disordered" evidence="1">
    <location>
        <begin position="21"/>
        <end position="61"/>
    </location>
</feature>
<dbReference type="Proteomes" id="UP000243499">
    <property type="component" value="Chromosome 2"/>
</dbReference>
<evidence type="ECO:0000256" key="1">
    <source>
        <dbReference type="SAM" id="MobiDB-lite"/>
    </source>
</evidence>
<sequence>MPPRGAGRRWSRRADAFVASLTTPRPNQWSEEPASGEGTQRRTTPLLRAASPANPNGEGRDLSAAAVAVGESRRNWWSTAAT</sequence>
<reference evidence="2" key="1">
    <citation type="submission" date="2018-04" db="EMBL/GenBank/DDBJ databases">
        <title>WGS assembly of Panicum hallii.</title>
        <authorList>
            <person name="Lovell J."/>
            <person name="Jenkins J."/>
            <person name="Lowry D."/>
            <person name="Mamidi S."/>
            <person name="Sreedasyam A."/>
            <person name="Weng X."/>
            <person name="Barry K."/>
            <person name="Bonette J."/>
            <person name="Campitelli B."/>
            <person name="Daum C."/>
            <person name="Gordon S."/>
            <person name="Gould B."/>
            <person name="Lipzen A."/>
            <person name="Macqueen A."/>
            <person name="Palacio-Mejia J."/>
            <person name="Plott C."/>
            <person name="Shakirov E."/>
            <person name="Shu S."/>
            <person name="Yoshinaga Y."/>
            <person name="Zane M."/>
            <person name="Rokhsar D."/>
            <person name="Grimwood J."/>
            <person name="Schmutz J."/>
            <person name="Juenger T."/>
        </authorList>
    </citation>
    <scope>NUCLEOTIDE SEQUENCE [LARGE SCALE GENOMIC DNA]</scope>
    <source>
        <strain evidence="2">FIL2</strain>
    </source>
</reference>
<proteinExistence type="predicted"/>
<protein>
    <submittedName>
        <fullName evidence="2">Uncharacterized protein</fullName>
    </submittedName>
</protein>
<gene>
    <name evidence="2" type="ORF">PAHAL_2G433800</name>
</gene>
<organism evidence="2">
    <name type="scientific">Panicum hallii</name>
    <dbReference type="NCBI Taxonomy" id="206008"/>
    <lineage>
        <taxon>Eukaryota</taxon>
        <taxon>Viridiplantae</taxon>
        <taxon>Streptophyta</taxon>
        <taxon>Embryophyta</taxon>
        <taxon>Tracheophyta</taxon>
        <taxon>Spermatophyta</taxon>
        <taxon>Magnoliopsida</taxon>
        <taxon>Liliopsida</taxon>
        <taxon>Poales</taxon>
        <taxon>Poaceae</taxon>
        <taxon>PACMAD clade</taxon>
        <taxon>Panicoideae</taxon>
        <taxon>Panicodae</taxon>
        <taxon>Paniceae</taxon>
        <taxon>Panicinae</taxon>
        <taxon>Panicum</taxon>
        <taxon>Panicum sect. Panicum</taxon>
    </lineage>
</organism>
<dbReference type="Gramene" id="PVH65148">
    <property type="protein sequence ID" value="PVH65148"/>
    <property type="gene ID" value="PAHAL_2G433800"/>
</dbReference>